<dbReference type="OrthoDB" id="7204076at2"/>
<keyword evidence="4 6" id="KW-0456">Lyase</keyword>
<organism evidence="6 7">
    <name type="scientific">Roseospira marina</name>
    <dbReference type="NCBI Taxonomy" id="140057"/>
    <lineage>
        <taxon>Bacteria</taxon>
        <taxon>Pseudomonadati</taxon>
        <taxon>Pseudomonadota</taxon>
        <taxon>Alphaproteobacteria</taxon>
        <taxon>Rhodospirillales</taxon>
        <taxon>Rhodospirillaceae</taxon>
        <taxon>Roseospira</taxon>
    </lineage>
</organism>
<evidence type="ECO:0000256" key="4">
    <source>
        <dbReference type="ARBA" id="ARBA00023239"/>
    </source>
</evidence>
<dbReference type="NCBIfam" id="NF006600">
    <property type="entry name" value="PRK09140.1"/>
    <property type="match status" value="1"/>
</dbReference>
<evidence type="ECO:0000256" key="3">
    <source>
        <dbReference type="ARBA" id="ARBA00011233"/>
    </source>
</evidence>
<keyword evidence="7" id="KW-1185">Reference proteome</keyword>
<dbReference type="InterPro" id="IPR000887">
    <property type="entry name" value="Aldlse_KDPG_KHG"/>
</dbReference>
<evidence type="ECO:0000256" key="5">
    <source>
        <dbReference type="ARBA" id="ARBA00023277"/>
    </source>
</evidence>
<reference evidence="6 7" key="1">
    <citation type="submission" date="2019-09" db="EMBL/GenBank/DDBJ databases">
        <title>Genome sequence of Roseospira marina, one of the more divergent members of the non-sulfur purple photosynthetic bacterial family, the Rhodospirillaceae.</title>
        <authorList>
            <person name="Meyer T."/>
            <person name="Kyndt J."/>
        </authorList>
    </citation>
    <scope>NUCLEOTIDE SEQUENCE [LARGE SCALE GENOMIC DNA]</scope>
    <source>
        <strain evidence="6 7">DSM 15113</strain>
    </source>
</reference>
<evidence type="ECO:0000256" key="2">
    <source>
        <dbReference type="ARBA" id="ARBA00006906"/>
    </source>
</evidence>
<dbReference type="EMBL" id="VWPJ01000015">
    <property type="protein sequence ID" value="KAA5604671.1"/>
    <property type="molecule type" value="Genomic_DNA"/>
</dbReference>
<gene>
    <name evidence="6" type="ORF">F1188_14760</name>
</gene>
<dbReference type="Pfam" id="PF01081">
    <property type="entry name" value="Aldolase"/>
    <property type="match status" value="1"/>
</dbReference>
<sequence length="220" mass="22458">MVRIAHPRFEAAFAAMPLVAILRGVKPDEVVAVGEALVDAGITLIEVPLNSPQPFDSIARLLDAMPETVAVGAGTVLTVEDTRRLGALGGHILVAPNTDPAVLDAAAEAGLAALPGCLTPSEAFTALRHGARGLKVFPAGRMGPGYLKDLRAVLPPSTPILPVGGVDLGTLADWHAATADGAGIGSALYAPGLAPDTINARAQALVAEWRRLTAPERAAP</sequence>
<name>A0A5M6I900_9PROT</name>
<evidence type="ECO:0000313" key="6">
    <source>
        <dbReference type="EMBL" id="KAA5604671.1"/>
    </source>
</evidence>
<dbReference type="CDD" id="cd00452">
    <property type="entry name" value="KDPG_aldolase"/>
    <property type="match status" value="1"/>
</dbReference>
<dbReference type="SUPFAM" id="SSF51569">
    <property type="entry name" value="Aldolase"/>
    <property type="match status" value="1"/>
</dbReference>
<dbReference type="EC" id="4.1.2.21" evidence="6"/>
<dbReference type="Gene3D" id="3.20.20.70">
    <property type="entry name" value="Aldolase class I"/>
    <property type="match status" value="1"/>
</dbReference>
<comment type="subunit">
    <text evidence="3">Homotrimer.</text>
</comment>
<comment type="pathway">
    <text evidence="1">Carbohydrate acid metabolism.</text>
</comment>
<dbReference type="InterPro" id="IPR013785">
    <property type="entry name" value="Aldolase_TIM"/>
</dbReference>
<dbReference type="PANTHER" id="PTHR30246:SF1">
    <property type="entry name" value="2-DEHYDRO-3-DEOXY-6-PHOSPHOGALACTONATE ALDOLASE-RELATED"/>
    <property type="match status" value="1"/>
</dbReference>
<evidence type="ECO:0000256" key="1">
    <source>
        <dbReference type="ARBA" id="ARBA00004761"/>
    </source>
</evidence>
<dbReference type="Proteomes" id="UP000324065">
    <property type="component" value="Unassembled WGS sequence"/>
</dbReference>
<dbReference type="GO" id="GO:0008674">
    <property type="term" value="F:2-dehydro-3-deoxy-6-phosphogalactonate aldolase activity"/>
    <property type="evidence" value="ECO:0007669"/>
    <property type="project" value="UniProtKB-EC"/>
</dbReference>
<dbReference type="AlphaFoldDB" id="A0A5M6I900"/>
<keyword evidence="5" id="KW-0119">Carbohydrate metabolism</keyword>
<accession>A0A5M6I900</accession>
<protein>
    <submittedName>
        <fullName evidence="6">2-dehydro-3-deoxy-6-phosphogalactonate aldolase</fullName>
        <ecNumber evidence="6">4.1.2.21</ecNumber>
    </submittedName>
</protein>
<proteinExistence type="inferred from homology"/>
<evidence type="ECO:0000313" key="7">
    <source>
        <dbReference type="Proteomes" id="UP000324065"/>
    </source>
</evidence>
<dbReference type="PANTHER" id="PTHR30246">
    <property type="entry name" value="2-KETO-3-DEOXY-6-PHOSPHOGLUCONATE ALDOLASE"/>
    <property type="match status" value="1"/>
</dbReference>
<dbReference type="RefSeq" id="WP_150063210.1">
    <property type="nucleotide sequence ID" value="NZ_JACHII010000011.1"/>
</dbReference>
<comment type="caution">
    <text evidence="6">The sequence shown here is derived from an EMBL/GenBank/DDBJ whole genome shotgun (WGS) entry which is preliminary data.</text>
</comment>
<comment type="similarity">
    <text evidence="2">Belongs to the KHG/KDPG aldolase family.</text>
</comment>